<gene>
    <name evidence="9" type="ORF">GFC01_15365</name>
</gene>
<keyword evidence="3" id="KW-0229">DNA integration</keyword>
<reference evidence="9 10" key="1">
    <citation type="submission" date="2019-10" db="EMBL/GenBank/DDBJ databases">
        <title>Comparative genomics of sulfur disproportionating microorganisms.</title>
        <authorList>
            <person name="Ward L.M."/>
            <person name="Bertran E."/>
            <person name="Johnston D."/>
        </authorList>
    </citation>
    <scope>NUCLEOTIDE SEQUENCE [LARGE SCALE GENOMIC DNA]</scope>
    <source>
        <strain evidence="9 10">DSM 14055</strain>
    </source>
</reference>
<dbReference type="InterPro" id="IPR002104">
    <property type="entry name" value="Integrase_catalytic"/>
</dbReference>
<dbReference type="GO" id="GO:0003677">
    <property type="term" value="F:DNA binding"/>
    <property type="evidence" value="ECO:0007669"/>
    <property type="project" value="UniProtKB-UniRule"/>
</dbReference>
<evidence type="ECO:0000313" key="9">
    <source>
        <dbReference type="EMBL" id="MQL53616.1"/>
    </source>
</evidence>
<dbReference type="Pfam" id="PF00589">
    <property type="entry name" value="Phage_integrase"/>
    <property type="match status" value="1"/>
</dbReference>
<evidence type="ECO:0000256" key="2">
    <source>
        <dbReference type="ARBA" id="ARBA00008857"/>
    </source>
</evidence>
<protein>
    <submittedName>
        <fullName evidence="9">Tyrosine-type recombinase/integrase</fullName>
    </submittedName>
</protein>
<dbReference type="GO" id="GO:0015074">
    <property type="term" value="P:DNA integration"/>
    <property type="evidence" value="ECO:0007669"/>
    <property type="project" value="UniProtKB-KW"/>
</dbReference>
<feature type="domain" description="Tyr recombinase" evidence="7">
    <location>
        <begin position="118"/>
        <end position="296"/>
    </location>
</feature>
<dbReference type="Proteomes" id="UP000441717">
    <property type="component" value="Unassembled WGS sequence"/>
</dbReference>
<evidence type="ECO:0000256" key="4">
    <source>
        <dbReference type="ARBA" id="ARBA00023125"/>
    </source>
</evidence>
<comment type="function">
    <text evidence="1">Site-specific tyrosine recombinase, which acts by catalyzing the cutting and rejoining of the recombining DNA molecules.</text>
</comment>
<comment type="similarity">
    <text evidence="2">Belongs to the 'phage' integrase family.</text>
</comment>
<dbReference type="PANTHER" id="PTHR30349:SF64">
    <property type="entry name" value="PROPHAGE INTEGRASE INTD-RELATED"/>
    <property type="match status" value="1"/>
</dbReference>
<keyword evidence="10" id="KW-1185">Reference proteome</keyword>
<proteinExistence type="inferred from homology"/>
<evidence type="ECO:0000256" key="5">
    <source>
        <dbReference type="ARBA" id="ARBA00023172"/>
    </source>
</evidence>
<dbReference type="PANTHER" id="PTHR30349">
    <property type="entry name" value="PHAGE INTEGRASE-RELATED"/>
    <property type="match status" value="1"/>
</dbReference>
<dbReference type="AlphaFoldDB" id="A0A6N7IU16"/>
<keyword evidence="4 6" id="KW-0238">DNA-binding</keyword>
<dbReference type="InterPro" id="IPR044068">
    <property type="entry name" value="CB"/>
</dbReference>
<dbReference type="InterPro" id="IPR013762">
    <property type="entry name" value="Integrase-like_cat_sf"/>
</dbReference>
<dbReference type="GO" id="GO:0006310">
    <property type="term" value="P:DNA recombination"/>
    <property type="evidence" value="ECO:0007669"/>
    <property type="project" value="UniProtKB-KW"/>
</dbReference>
<evidence type="ECO:0000256" key="6">
    <source>
        <dbReference type="PROSITE-ProRule" id="PRU01248"/>
    </source>
</evidence>
<evidence type="ECO:0000259" key="7">
    <source>
        <dbReference type="PROSITE" id="PS51898"/>
    </source>
</evidence>
<dbReference type="InterPro" id="IPR004107">
    <property type="entry name" value="Integrase_SAM-like_N"/>
</dbReference>
<dbReference type="PROSITE" id="PS51900">
    <property type="entry name" value="CB"/>
    <property type="match status" value="1"/>
</dbReference>
<evidence type="ECO:0000256" key="1">
    <source>
        <dbReference type="ARBA" id="ARBA00003283"/>
    </source>
</evidence>
<dbReference type="PROSITE" id="PS51898">
    <property type="entry name" value="TYR_RECOMBINASE"/>
    <property type="match status" value="1"/>
</dbReference>
<dbReference type="Gene3D" id="1.10.150.130">
    <property type="match status" value="1"/>
</dbReference>
<dbReference type="EMBL" id="WHYR01000057">
    <property type="protein sequence ID" value="MQL53616.1"/>
    <property type="molecule type" value="Genomic_DNA"/>
</dbReference>
<dbReference type="InterPro" id="IPR050090">
    <property type="entry name" value="Tyrosine_recombinase_XerCD"/>
</dbReference>
<feature type="domain" description="Core-binding (CB)" evidence="8">
    <location>
        <begin position="3"/>
        <end position="98"/>
    </location>
</feature>
<dbReference type="InterPro" id="IPR010998">
    <property type="entry name" value="Integrase_recombinase_N"/>
</dbReference>
<comment type="caution">
    <text evidence="9">The sequence shown here is derived from an EMBL/GenBank/DDBJ whole genome shotgun (WGS) entry which is preliminary data.</text>
</comment>
<accession>A0A6N7IU16</accession>
<evidence type="ECO:0000313" key="10">
    <source>
        <dbReference type="Proteomes" id="UP000441717"/>
    </source>
</evidence>
<dbReference type="Gene3D" id="1.10.443.10">
    <property type="entry name" value="Intergrase catalytic core"/>
    <property type="match status" value="1"/>
</dbReference>
<dbReference type="SUPFAM" id="SSF56349">
    <property type="entry name" value="DNA breaking-rejoining enzymes"/>
    <property type="match status" value="1"/>
</dbReference>
<name>A0A6N7IU16_9FIRM</name>
<evidence type="ECO:0000259" key="8">
    <source>
        <dbReference type="PROSITE" id="PS51900"/>
    </source>
</evidence>
<dbReference type="OrthoDB" id="9785687at2"/>
<keyword evidence="5" id="KW-0233">DNA recombination</keyword>
<organism evidence="9 10">
    <name type="scientific">Desulfofundulus thermobenzoicus</name>
    <dbReference type="NCBI Taxonomy" id="29376"/>
    <lineage>
        <taxon>Bacteria</taxon>
        <taxon>Bacillati</taxon>
        <taxon>Bacillota</taxon>
        <taxon>Clostridia</taxon>
        <taxon>Eubacteriales</taxon>
        <taxon>Peptococcaceae</taxon>
        <taxon>Desulfofundulus</taxon>
    </lineage>
</organism>
<sequence length="300" mass="34089">MKITSVNYFDGFFAWLRDQKGATGNTARAYRHALACFSAWWRDIYGSEPTPGDVTGIDLRDYQEYLQNVKRNRRGRPLKPATVKLYMEALQVFLKWAREAGHVGRLPNFPKAVQEQKGPPKALDRNEQNRLLREVERRGKNRDIALVRLLLSCGLRVSEAVSIKMADLDIGERHGVLTVRGKGNKYREVPVPPEARRAVRAWLEERGKKHPNSEYIFPGRNGGHVTARYVEHLIRDLGRFARLEIHPHVLRHTAATNMIETGADLVTVAQILGHSSLNATAIYTKPNVRRMAEALERGEA</sequence>
<dbReference type="Pfam" id="PF02899">
    <property type="entry name" value="Phage_int_SAM_1"/>
    <property type="match status" value="1"/>
</dbReference>
<dbReference type="RefSeq" id="WP_152948079.1">
    <property type="nucleotide sequence ID" value="NZ_WHYR01000057.1"/>
</dbReference>
<dbReference type="InterPro" id="IPR011010">
    <property type="entry name" value="DNA_brk_join_enz"/>
</dbReference>
<evidence type="ECO:0000256" key="3">
    <source>
        <dbReference type="ARBA" id="ARBA00022908"/>
    </source>
</evidence>